<accession>A0A2I6S9Y8</accession>
<dbReference type="InterPro" id="IPR031563">
    <property type="entry name" value="MOT1/MOT2"/>
</dbReference>
<feature type="transmembrane region" description="Helical" evidence="1">
    <location>
        <begin position="73"/>
        <end position="97"/>
    </location>
</feature>
<dbReference type="PANTHER" id="PTHR31970">
    <property type="match status" value="1"/>
</dbReference>
<feature type="transmembrane region" description="Helical" evidence="1">
    <location>
        <begin position="270"/>
        <end position="287"/>
    </location>
</feature>
<dbReference type="RefSeq" id="WP_102248117.1">
    <property type="nucleotide sequence ID" value="NZ_CP025682.1"/>
</dbReference>
<evidence type="ECO:0000313" key="3">
    <source>
        <dbReference type="Proteomes" id="UP000242205"/>
    </source>
</evidence>
<protein>
    <submittedName>
        <fullName evidence="2">Benzoate transporter</fullName>
    </submittedName>
</protein>
<dbReference type="EMBL" id="CP025682">
    <property type="protein sequence ID" value="AUN96073.1"/>
    <property type="molecule type" value="Genomic_DNA"/>
</dbReference>
<keyword evidence="1" id="KW-1133">Transmembrane helix</keyword>
<dbReference type="KEGG" id="atw:C0099_14670"/>
<feature type="transmembrane region" description="Helical" evidence="1">
    <location>
        <begin position="294"/>
        <end position="316"/>
    </location>
</feature>
<keyword evidence="3" id="KW-1185">Reference proteome</keyword>
<evidence type="ECO:0000313" key="2">
    <source>
        <dbReference type="EMBL" id="AUN96073.1"/>
    </source>
</evidence>
<feature type="transmembrane region" description="Helical" evidence="1">
    <location>
        <begin position="233"/>
        <end position="250"/>
    </location>
</feature>
<proteinExistence type="predicted"/>
<keyword evidence="1" id="KW-0812">Transmembrane</keyword>
<dbReference type="Pfam" id="PF16983">
    <property type="entry name" value="MFS_MOT1"/>
    <property type="match status" value="2"/>
</dbReference>
<dbReference type="AlphaFoldDB" id="A0A2I6S9Y8"/>
<name>A0A2I6S9Y8_9RHOO</name>
<keyword evidence="1" id="KW-0472">Membrane</keyword>
<feature type="transmembrane region" description="Helical" evidence="1">
    <location>
        <begin position="328"/>
        <end position="355"/>
    </location>
</feature>
<feature type="transmembrane region" description="Helical" evidence="1">
    <location>
        <begin position="202"/>
        <end position="221"/>
    </location>
</feature>
<dbReference type="OrthoDB" id="7361398at2"/>
<organism evidence="2 3">
    <name type="scientific">Pseudazoarcus pumilus</name>
    <dbReference type="NCBI Taxonomy" id="2067960"/>
    <lineage>
        <taxon>Bacteria</taxon>
        <taxon>Pseudomonadati</taxon>
        <taxon>Pseudomonadota</taxon>
        <taxon>Betaproteobacteria</taxon>
        <taxon>Rhodocyclales</taxon>
        <taxon>Zoogloeaceae</taxon>
        <taxon>Pseudazoarcus</taxon>
    </lineage>
</organism>
<feature type="transmembrane region" description="Helical" evidence="1">
    <location>
        <begin position="32"/>
        <end position="53"/>
    </location>
</feature>
<gene>
    <name evidence="2" type="ORF">C0099_14670</name>
</gene>
<sequence>MREANGACGDLGTFLPYAVGAVTVGGLSAVGVFFGFGVALIAAGLFYGIPMAVQPMKAVSAVLLTSGLTPGEVAMAGLLIGATVLVLALTGGLSWIARHIPQSVTLGLTLGLGLSMMWLGGALMADAPLLGVGALAFAVVAMFLTRVPLLALGVIVVLAAPWLGLTDEVPTLAGLGPALPQFALPSWSDLPRALEYAVLPQIPLTLSNAIIVTAAVSASLFHERAARANERTLALTTGLGNLVLAPFGAMPMCHGAGGVVAQHRFGARSAAAPVMLGVVLLASALFAGESAAALLAAFPLPIAGALLVVAGADLAFSKRLFATRPDCWPVIGITAAVAFVFNPAWALAAGLGLEIMRTVFAAMRRTH</sequence>
<dbReference type="PANTHER" id="PTHR31970:SF9">
    <property type="entry name" value="MOLYBDATE TRANSPORTER 2"/>
    <property type="match status" value="1"/>
</dbReference>
<dbReference type="GO" id="GO:0015098">
    <property type="term" value="F:molybdate ion transmembrane transporter activity"/>
    <property type="evidence" value="ECO:0007669"/>
    <property type="project" value="InterPro"/>
</dbReference>
<dbReference type="Proteomes" id="UP000242205">
    <property type="component" value="Chromosome"/>
</dbReference>
<reference evidence="2 3" key="1">
    <citation type="submission" date="2018-01" db="EMBL/GenBank/DDBJ databases">
        <authorList>
            <person name="Fu G.-Y."/>
        </authorList>
    </citation>
    <scope>NUCLEOTIDE SEQUENCE [LARGE SCALE GENOMIC DNA]</scope>
    <source>
        <strain evidence="2 3">SY39</strain>
    </source>
</reference>
<evidence type="ECO:0000256" key="1">
    <source>
        <dbReference type="SAM" id="Phobius"/>
    </source>
</evidence>